<reference evidence="4 5" key="1">
    <citation type="submission" date="2024-10" db="EMBL/GenBank/DDBJ databases">
        <authorList>
            <person name="Kim D."/>
        </authorList>
    </citation>
    <scope>NUCLEOTIDE SEQUENCE [LARGE SCALE GENOMIC DNA]</scope>
    <source>
        <strain evidence="4">BH-2024</strain>
    </source>
</reference>
<dbReference type="InterPro" id="IPR009269">
    <property type="entry name" value="NKAP_C"/>
</dbReference>
<feature type="region of interest" description="Disordered" evidence="2">
    <location>
        <begin position="83"/>
        <end position="216"/>
    </location>
</feature>
<proteinExistence type="inferred from homology"/>
<dbReference type="InterPro" id="IPR040466">
    <property type="entry name" value="NKAP"/>
</dbReference>
<feature type="domain" description="NF-kappa-B-activating protein C-terminal" evidence="3">
    <location>
        <begin position="240"/>
        <end position="337"/>
    </location>
</feature>
<evidence type="ECO:0000256" key="2">
    <source>
        <dbReference type="SAM" id="MobiDB-lite"/>
    </source>
</evidence>
<feature type="compositionally biased region" description="Basic and acidic residues" evidence="2">
    <location>
        <begin position="35"/>
        <end position="49"/>
    </location>
</feature>
<feature type="compositionally biased region" description="Basic and acidic residues" evidence="2">
    <location>
        <begin position="83"/>
        <end position="98"/>
    </location>
</feature>
<feature type="compositionally biased region" description="Basic residues" evidence="2">
    <location>
        <begin position="140"/>
        <end position="153"/>
    </location>
</feature>
<feature type="region of interest" description="Disordered" evidence="2">
    <location>
        <begin position="1"/>
        <end position="49"/>
    </location>
</feature>
<accession>A0ABD2JFJ8</accession>
<feature type="compositionally biased region" description="Polar residues" evidence="2">
    <location>
        <begin position="1"/>
        <end position="16"/>
    </location>
</feature>
<feature type="compositionally biased region" description="Basic and acidic residues" evidence="2">
    <location>
        <begin position="183"/>
        <end position="211"/>
    </location>
</feature>
<dbReference type="EMBL" id="JBICBT010000986">
    <property type="protein sequence ID" value="KAL3089398.1"/>
    <property type="molecule type" value="Genomic_DNA"/>
</dbReference>
<evidence type="ECO:0000256" key="1">
    <source>
        <dbReference type="ARBA" id="ARBA00009313"/>
    </source>
</evidence>
<organism evidence="4 5">
    <name type="scientific">Heterodera trifolii</name>
    <dbReference type="NCBI Taxonomy" id="157864"/>
    <lineage>
        <taxon>Eukaryota</taxon>
        <taxon>Metazoa</taxon>
        <taxon>Ecdysozoa</taxon>
        <taxon>Nematoda</taxon>
        <taxon>Chromadorea</taxon>
        <taxon>Rhabditida</taxon>
        <taxon>Tylenchina</taxon>
        <taxon>Tylenchomorpha</taxon>
        <taxon>Tylenchoidea</taxon>
        <taxon>Heteroderidae</taxon>
        <taxon>Heteroderinae</taxon>
        <taxon>Heterodera</taxon>
    </lineage>
</organism>
<evidence type="ECO:0000313" key="5">
    <source>
        <dbReference type="Proteomes" id="UP001620626"/>
    </source>
</evidence>
<dbReference type="PANTHER" id="PTHR13087:SF0">
    <property type="entry name" value="NFKB ACTIVATING PROTEIN LIKE"/>
    <property type="match status" value="1"/>
</dbReference>
<evidence type="ECO:0000313" key="4">
    <source>
        <dbReference type="EMBL" id="KAL3089398.1"/>
    </source>
</evidence>
<protein>
    <recommendedName>
        <fullName evidence="3">NF-kappa-B-activating protein C-terminal domain-containing protein</fullName>
    </recommendedName>
</protein>
<comment type="similarity">
    <text evidence="1">Belongs to the NKAP family.</text>
</comment>
<keyword evidence="5" id="KW-1185">Reference proteome</keyword>
<feature type="compositionally biased region" description="Basic residues" evidence="2">
    <location>
        <begin position="160"/>
        <end position="173"/>
    </location>
</feature>
<name>A0ABD2JFJ8_9BILA</name>
<feature type="compositionally biased region" description="Acidic residues" evidence="2">
    <location>
        <begin position="116"/>
        <end position="135"/>
    </location>
</feature>
<sequence>MASSVNGTESPTSVRRNNWESDGEEGDNWNVLARTEAEDRQWRSRREERERLGAVGVRHIWGYSPTHNELERVFEEHRIAERMLKEELKRDVISEKNRSEKKRKRKKAREEQNDQSTEEETSDETTEESSEDSESSEDKKRKRKRGRKERGKKRKEESKRRKKHKKSKSKRKSSTTSGSSSDETSKGGGKGDEWVEFTKEMQVKKSKKEEAAMIGPQIPEDLLQKLNPTMAPEMKLDASARNNMLRGEAAAMAAYAAQGKRIPRRGEIGLSSNEISTFESVGYVMSGTRHKAMEATRLRKENQILTAEEKRLLSTFTDEQRTRREDTVLKQFKDLITSKKSKS</sequence>
<comment type="caution">
    <text evidence="4">The sequence shown here is derived from an EMBL/GenBank/DDBJ whole genome shotgun (WGS) entry which is preliminary data.</text>
</comment>
<dbReference type="Pfam" id="PF06047">
    <property type="entry name" value="Nkap_C"/>
    <property type="match status" value="1"/>
</dbReference>
<evidence type="ECO:0000259" key="3">
    <source>
        <dbReference type="Pfam" id="PF06047"/>
    </source>
</evidence>
<dbReference type="AlphaFoldDB" id="A0ABD2JFJ8"/>
<dbReference type="Proteomes" id="UP001620626">
    <property type="component" value="Unassembled WGS sequence"/>
</dbReference>
<gene>
    <name evidence="4" type="ORF">niasHT_030265</name>
</gene>
<dbReference type="PANTHER" id="PTHR13087">
    <property type="entry name" value="NF-KAPPA B ACTIVATING PROTEIN"/>
    <property type="match status" value="1"/>
</dbReference>